<dbReference type="EMBL" id="WBVO01000014">
    <property type="protein sequence ID" value="KAB2805478.1"/>
    <property type="molecule type" value="Genomic_DNA"/>
</dbReference>
<dbReference type="RefSeq" id="WP_151668411.1">
    <property type="nucleotide sequence ID" value="NZ_WBVO01000014.1"/>
</dbReference>
<dbReference type="InterPro" id="IPR029062">
    <property type="entry name" value="Class_I_gatase-like"/>
</dbReference>
<feature type="signal peptide" evidence="1">
    <location>
        <begin position="1"/>
        <end position="21"/>
    </location>
</feature>
<comment type="caution">
    <text evidence="2">The sequence shown here is derived from an EMBL/GenBank/DDBJ whole genome shotgun (WGS) entry which is preliminary data.</text>
</comment>
<evidence type="ECO:0000256" key="1">
    <source>
        <dbReference type="SAM" id="SignalP"/>
    </source>
</evidence>
<dbReference type="Proteomes" id="UP000468650">
    <property type="component" value="Unassembled WGS sequence"/>
</dbReference>
<evidence type="ECO:0008006" key="4">
    <source>
        <dbReference type="Google" id="ProtNLM"/>
    </source>
</evidence>
<sequence length="394" mass="43459">MNYFQIWGIGFILTLSLSLSAQQVPDTGYVAHWNHPPYAMGEGPVVGVDGAHNNFHKLNAGFRAFGNVAEAGGFRVVSVDESFTEESLSDLDILVIANPLHASNLGNWQLPCPSAFTAFEIKAVDRWVKNGGRLILIADHMPFGGAAYDLGMNFGIEWENGFASIESGGFGDLFTDHFAPFTNADSINSIRTFTGSAMSSNRADVYPIIILSEGTLNLPTIAWNFDSLNTAKPLAGYYQGCWTRAEKGIVVCLGEAAGLTSQLVGPEEYPVGISTPRVGGNLGFIQDMLISLAPENDDFMEALGWLRYREKTTKVGDIPFRFQVIDWQRQPDGHIMLSGEIIGSAVSFEENEEDYFVVEVGPMESDDPNYDDRFSRWRQVSEFTFSREPIVYPD</sequence>
<feature type="chain" id="PRO_5027076103" description="DUF4350 domain-containing protein" evidence="1">
    <location>
        <begin position="22"/>
        <end position="394"/>
    </location>
</feature>
<accession>A0A6N6RE81</accession>
<name>A0A6N6RE81_9FLAO</name>
<reference evidence="2 3" key="1">
    <citation type="submission" date="2019-09" db="EMBL/GenBank/DDBJ databases">
        <title>Genomes of family Cryomorphaceae.</title>
        <authorList>
            <person name="Bowman J.P."/>
        </authorList>
    </citation>
    <scope>NUCLEOTIDE SEQUENCE [LARGE SCALE GENOMIC DNA]</scope>
    <source>
        <strain evidence="2 3">LMG 25704</strain>
    </source>
</reference>
<evidence type="ECO:0000313" key="2">
    <source>
        <dbReference type="EMBL" id="KAB2805478.1"/>
    </source>
</evidence>
<organism evidence="2 3">
    <name type="scientific">Phaeocystidibacter luteus</name>
    <dbReference type="NCBI Taxonomy" id="911197"/>
    <lineage>
        <taxon>Bacteria</taxon>
        <taxon>Pseudomonadati</taxon>
        <taxon>Bacteroidota</taxon>
        <taxon>Flavobacteriia</taxon>
        <taxon>Flavobacteriales</taxon>
        <taxon>Phaeocystidibacteraceae</taxon>
        <taxon>Phaeocystidibacter</taxon>
    </lineage>
</organism>
<evidence type="ECO:0000313" key="3">
    <source>
        <dbReference type="Proteomes" id="UP000468650"/>
    </source>
</evidence>
<dbReference type="SUPFAM" id="SSF52317">
    <property type="entry name" value="Class I glutamine amidotransferase-like"/>
    <property type="match status" value="1"/>
</dbReference>
<gene>
    <name evidence="2" type="ORF">F8C67_13585</name>
</gene>
<keyword evidence="1" id="KW-0732">Signal</keyword>
<keyword evidence="3" id="KW-1185">Reference proteome</keyword>
<protein>
    <recommendedName>
        <fullName evidence="4">DUF4350 domain-containing protein</fullName>
    </recommendedName>
</protein>
<proteinExistence type="predicted"/>
<dbReference type="AlphaFoldDB" id="A0A6N6RE81"/>
<dbReference type="OrthoDB" id="6397329at2"/>